<name>A0AAV7TBP4_PLEWA</name>
<keyword evidence="2" id="KW-1185">Reference proteome</keyword>
<dbReference type="AlphaFoldDB" id="A0AAV7TBP4"/>
<reference evidence="1" key="1">
    <citation type="journal article" date="2022" name="bioRxiv">
        <title>Sequencing and chromosome-scale assembly of the giantPleurodeles waltlgenome.</title>
        <authorList>
            <person name="Brown T."/>
            <person name="Elewa A."/>
            <person name="Iarovenko S."/>
            <person name="Subramanian E."/>
            <person name="Araus A.J."/>
            <person name="Petzold A."/>
            <person name="Susuki M."/>
            <person name="Suzuki K.-i.T."/>
            <person name="Hayashi T."/>
            <person name="Toyoda A."/>
            <person name="Oliveira C."/>
            <person name="Osipova E."/>
            <person name="Leigh N.D."/>
            <person name="Simon A."/>
            <person name="Yun M.H."/>
        </authorList>
    </citation>
    <scope>NUCLEOTIDE SEQUENCE</scope>
    <source>
        <strain evidence="1">20211129_DDA</strain>
        <tissue evidence="1">Liver</tissue>
    </source>
</reference>
<gene>
    <name evidence="1" type="ORF">NDU88_005798</name>
</gene>
<organism evidence="1 2">
    <name type="scientific">Pleurodeles waltl</name>
    <name type="common">Iberian ribbed newt</name>
    <dbReference type="NCBI Taxonomy" id="8319"/>
    <lineage>
        <taxon>Eukaryota</taxon>
        <taxon>Metazoa</taxon>
        <taxon>Chordata</taxon>
        <taxon>Craniata</taxon>
        <taxon>Vertebrata</taxon>
        <taxon>Euteleostomi</taxon>
        <taxon>Amphibia</taxon>
        <taxon>Batrachia</taxon>
        <taxon>Caudata</taxon>
        <taxon>Salamandroidea</taxon>
        <taxon>Salamandridae</taxon>
        <taxon>Pleurodelinae</taxon>
        <taxon>Pleurodeles</taxon>
    </lineage>
</organism>
<sequence>MGDYADDNDDNDILLIAEEGNNFIVDEVLNGSTTLDGNFYFDINEIHGSYFNNEVDFSIVFGTVLDEPVTI</sequence>
<dbReference type="Proteomes" id="UP001066276">
    <property type="component" value="Chromosome 4_1"/>
</dbReference>
<protein>
    <submittedName>
        <fullName evidence="1">Uncharacterized protein</fullName>
    </submittedName>
</protein>
<accession>A0AAV7TBP4</accession>
<evidence type="ECO:0000313" key="2">
    <source>
        <dbReference type="Proteomes" id="UP001066276"/>
    </source>
</evidence>
<proteinExistence type="predicted"/>
<dbReference type="EMBL" id="JANPWB010000007">
    <property type="protein sequence ID" value="KAJ1173974.1"/>
    <property type="molecule type" value="Genomic_DNA"/>
</dbReference>
<comment type="caution">
    <text evidence="1">The sequence shown here is derived from an EMBL/GenBank/DDBJ whole genome shotgun (WGS) entry which is preliminary data.</text>
</comment>
<evidence type="ECO:0000313" key="1">
    <source>
        <dbReference type="EMBL" id="KAJ1173974.1"/>
    </source>
</evidence>